<keyword evidence="2" id="KW-0812">Transmembrane</keyword>
<organism evidence="3 4">
    <name type="scientific">Rhizoctonia solani</name>
    <dbReference type="NCBI Taxonomy" id="456999"/>
    <lineage>
        <taxon>Eukaryota</taxon>
        <taxon>Fungi</taxon>
        <taxon>Dikarya</taxon>
        <taxon>Basidiomycota</taxon>
        <taxon>Agaricomycotina</taxon>
        <taxon>Agaricomycetes</taxon>
        <taxon>Cantharellales</taxon>
        <taxon>Ceratobasidiaceae</taxon>
        <taxon>Rhizoctonia</taxon>
    </lineage>
</organism>
<name>A0A8H7LVU1_9AGAM</name>
<proteinExistence type="predicted"/>
<dbReference type="OrthoDB" id="2560085at2759"/>
<feature type="transmembrane region" description="Helical" evidence="2">
    <location>
        <begin position="66"/>
        <end position="88"/>
    </location>
</feature>
<reference evidence="3" key="1">
    <citation type="submission" date="2020-09" db="EMBL/GenBank/DDBJ databases">
        <title>Comparative genome analyses of four rice-infecting Rhizoctonia solani isolates reveal extensive enrichment of homogalacturonan modification genes.</title>
        <authorList>
            <person name="Lee D.-Y."/>
            <person name="Jeon J."/>
            <person name="Kim K.-T."/>
            <person name="Cheong K."/>
            <person name="Song H."/>
            <person name="Choi G."/>
            <person name="Ko J."/>
            <person name="Opiyo S.O."/>
            <person name="Zuo S."/>
            <person name="Madhav S."/>
            <person name="Lee Y.-H."/>
            <person name="Wang G.-L."/>
        </authorList>
    </citation>
    <scope>NUCLEOTIDE SEQUENCE</scope>
    <source>
        <strain evidence="3">AG1-IA WGL</strain>
    </source>
</reference>
<protein>
    <submittedName>
        <fullName evidence="3">Uncharacterized protein</fullName>
    </submittedName>
</protein>
<dbReference type="EMBL" id="JACYCD010000049">
    <property type="protein sequence ID" value="KAF8708384.1"/>
    <property type="molecule type" value="Genomic_DNA"/>
</dbReference>
<evidence type="ECO:0000313" key="3">
    <source>
        <dbReference type="EMBL" id="KAF8708384.1"/>
    </source>
</evidence>
<comment type="caution">
    <text evidence="3">The sequence shown here is derived from an EMBL/GenBank/DDBJ whole genome shotgun (WGS) entry which is preliminary data.</text>
</comment>
<evidence type="ECO:0000256" key="1">
    <source>
        <dbReference type="SAM" id="MobiDB-lite"/>
    </source>
</evidence>
<accession>A0A8H7LVU1</accession>
<sequence length="240" mass="25877">MRHSLPLRTPRLFLLGLTWALGIVGAAAGLNAIVKRNDQVSSIKQAVAALRITVFVDTNNILRSGIVLAVGCLLLALATSVFIGLLVLDSLKPSSANPISTRTLGVQTGLLGFLTVWIFACLVAVTKFAATGSASVAAYTGSIRVPDALVHATESQLGFSRVYWDQTYGVFHTSSLYMRALMSNTVRILTVAPWVTFLFALITTIVSFSASRRRSATSEQSGWNDREKGEAEMRENARAE</sequence>
<dbReference type="Proteomes" id="UP000602905">
    <property type="component" value="Unassembled WGS sequence"/>
</dbReference>
<feature type="transmembrane region" description="Helical" evidence="2">
    <location>
        <begin position="186"/>
        <end position="208"/>
    </location>
</feature>
<keyword evidence="2" id="KW-0472">Membrane</keyword>
<evidence type="ECO:0000256" key="2">
    <source>
        <dbReference type="SAM" id="Phobius"/>
    </source>
</evidence>
<feature type="transmembrane region" description="Helical" evidence="2">
    <location>
        <begin position="109"/>
        <end position="130"/>
    </location>
</feature>
<feature type="region of interest" description="Disordered" evidence="1">
    <location>
        <begin position="216"/>
        <end position="240"/>
    </location>
</feature>
<keyword evidence="2" id="KW-1133">Transmembrane helix</keyword>
<feature type="compositionally biased region" description="Basic and acidic residues" evidence="1">
    <location>
        <begin position="224"/>
        <end position="240"/>
    </location>
</feature>
<feature type="transmembrane region" description="Helical" evidence="2">
    <location>
        <begin position="12"/>
        <end position="34"/>
    </location>
</feature>
<feature type="non-terminal residue" evidence="3">
    <location>
        <position position="240"/>
    </location>
</feature>
<gene>
    <name evidence="3" type="ORF">RHS03_04150</name>
</gene>
<dbReference type="AlphaFoldDB" id="A0A8H7LVU1"/>
<evidence type="ECO:0000313" key="4">
    <source>
        <dbReference type="Proteomes" id="UP000602905"/>
    </source>
</evidence>